<dbReference type="PROSITE" id="PS51781">
    <property type="entry name" value="SH3B"/>
    <property type="match status" value="1"/>
</dbReference>
<dbReference type="Proteomes" id="UP000040453">
    <property type="component" value="Unassembled WGS sequence"/>
</dbReference>
<evidence type="ECO:0000259" key="3">
    <source>
        <dbReference type="PROSITE" id="PS51781"/>
    </source>
</evidence>
<gene>
    <name evidence="4" type="ORF">BN997_01235</name>
</gene>
<dbReference type="EMBL" id="CDGG01000001">
    <property type="protein sequence ID" value="CEI81415.1"/>
    <property type="molecule type" value="Genomic_DNA"/>
</dbReference>
<feature type="region of interest" description="Disordered" evidence="1">
    <location>
        <begin position="40"/>
        <end position="95"/>
    </location>
</feature>
<name>A0A0A1M7Y9_9BACI</name>
<evidence type="ECO:0000313" key="5">
    <source>
        <dbReference type="Proteomes" id="UP000040453"/>
    </source>
</evidence>
<dbReference type="AlphaFoldDB" id="A0A0A1M7Y9"/>
<dbReference type="Pfam" id="PF08239">
    <property type="entry name" value="SH3_3"/>
    <property type="match status" value="1"/>
</dbReference>
<dbReference type="InterPro" id="IPR003646">
    <property type="entry name" value="SH3-like_bac-type"/>
</dbReference>
<evidence type="ECO:0000256" key="1">
    <source>
        <dbReference type="SAM" id="MobiDB-lite"/>
    </source>
</evidence>
<feature type="compositionally biased region" description="Acidic residues" evidence="1">
    <location>
        <begin position="43"/>
        <end position="95"/>
    </location>
</feature>
<sequence length="154" mass="17343">MRKSSKFRLLLLFIAGIIFIVFVLVMQRQFNNPDFDFQNEASEVNELENDEETEEADAADKDADTDEESGDSESEEESEETDADTGDSNEEEYEVTAEVLNIRSSPNADSEVVETLVNGDIVQLIGEEDEYEWVEISYQDVTGYANAGYLEAVE</sequence>
<dbReference type="SMART" id="SM00287">
    <property type="entry name" value="SH3b"/>
    <property type="match status" value="1"/>
</dbReference>
<dbReference type="RefSeq" id="WP_042530529.1">
    <property type="nucleotide sequence ID" value="NZ_CDGG01000001.1"/>
</dbReference>
<keyword evidence="2" id="KW-1133">Transmembrane helix</keyword>
<dbReference type="STRING" id="545501.BN997_01235"/>
<protein>
    <submittedName>
        <fullName evidence="4">Bacterial SH3 domain protein</fullName>
    </submittedName>
</protein>
<feature type="domain" description="SH3b" evidence="3">
    <location>
        <begin position="90"/>
        <end position="154"/>
    </location>
</feature>
<keyword evidence="2" id="KW-0812">Transmembrane</keyword>
<reference evidence="4 5" key="1">
    <citation type="submission" date="2014-11" db="EMBL/GenBank/DDBJ databases">
        <authorList>
            <person name="Urmite Genomes Urmite Genomes"/>
        </authorList>
    </citation>
    <scope>NUCLEOTIDE SEQUENCE [LARGE SCALE GENOMIC DNA]</scope>
    <source>
        <strain evidence="4 5">Oc5</strain>
    </source>
</reference>
<dbReference type="OrthoDB" id="2974565at2"/>
<keyword evidence="5" id="KW-1185">Reference proteome</keyword>
<keyword evidence="2" id="KW-0472">Membrane</keyword>
<organism evidence="4 5">
    <name type="scientific">Oceanobacillus oncorhynchi</name>
    <dbReference type="NCBI Taxonomy" id="545501"/>
    <lineage>
        <taxon>Bacteria</taxon>
        <taxon>Bacillati</taxon>
        <taxon>Bacillota</taxon>
        <taxon>Bacilli</taxon>
        <taxon>Bacillales</taxon>
        <taxon>Bacillaceae</taxon>
        <taxon>Oceanobacillus</taxon>
    </lineage>
</organism>
<evidence type="ECO:0000313" key="4">
    <source>
        <dbReference type="EMBL" id="CEI81415.1"/>
    </source>
</evidence>
<accession>A0A0A1M7Y9</accession>
<feature type="transmembrane region" description="Helical" evidence="2">
    <location>
        <begin position="7"/>
        <end position="26"/>
    </location>
</feature>
<evidence type="ECO:0000256" key="2">
    <source>
        <dbReference type="SAM" id="Phobius"/>
    </source>
</evidence>
<dbReference type="Gene3D" id="2.30.30.40">
    <property type="entry name" value="SH3 Domains"/>
    <property type="match status" value="1"/>
</dbReference>
<proteinExistence type="predicted"/>